<dbReference type="Gene3D" id="3.30.40.10">
    <property type="entry name" value="Zinc/RING finger domain, C3HC4 (zinc finger)"/>
    <property type="match status" value="1"/>
</dbReference>
<dbReference type="GO" id="GO:0006508">
    <property type="term" value="P:proteolysis"/>
    <property type="evidence" value="ECO:0007669"/>
    <property type="project" value="UniProtKB-KW"/>
</dbReference>
<dbReference type="InterPro" id="IPR038765">
    <property type="entry name" value="Papain-like_cys_pep_sf"/>
</dbReference>
<keyword evidence="6" id="KW-0645">Protease</keyword>
<dbReference type="GO" id="GO:0008270">
    <property type="term" value="F:zinc ion binding"/>
    <property type="evidence" value="ECO:0007669"/>
    <property type="project" value="UniProtKB-KW"/>
</dbReference>
<comment type="similarity">
    <text evidence="6">Belongs to the peptidase C19 family.</text>
</comment>
<accession>A0A9J6CJR4</accession>
<dbReference type="FunFam" id="3.90.70.10:FF:000189">
    <property type="entry name" value="Ubiquitinyl hydrolase 1"/>
    <property type="match status" value="1"/>
</dbReference>
<dbReference type="PANTHER" id="PTHR21646:SF19">
    <property type="entry name" value="UBIQUITIN CARBOXYL-TERMINAL HYDROLASE 3"/>
    <property type="match status" value="1"/>
</dbReference>
<evidence type="ECO:0000259" key="8">
    <source>
        <dbReference type="PROSITE" id="PS50235"/>
    </source>
</evidence>
<dbReference type="InterPro" id="IPR013083">
    <property type="entry name" value="Znf_RING/FYVE/PHD"/>
</dbReference>
<evidence type="ECO:0000256" key="6">
    <source>
        <dbReference type="RuleBase" id="RU366025"/>
    </source>
</evidence>
<dbReference type="EC" id="3.4.19.12" evidence="6"/>
<dbReference type="InterPro" id="IPR050185">
    <property type="entry name" value="Ub_carboxyl-term_hydrolase"/>
</dbReference>
<keyword evidence="6" id="KW-0788">Thiol protease</keyword>
<keyword evidence="6" id="KW-0378">Hydrolase</keyword>
<evidence type="ECO:0000256" key="5">
    <source>
        <dbReference type="PROSITE-ProRule" id="PRU00502"/>
    </source>
</evidence>
<protein>
    <recommendedName>
        <fullName evidence="6">Ubiquitin carboxyl-terminal hydrolase</fullName>
        <ecNumber evidence="6">3.4.19.12</ecNumber>
    </recommendedName>
</protein>
<evidence type="ECO:0000256" key="1">
    <source>
        <dbReference type="ARBA" id="ARBA00000707"/>
    </source>
</evidence>
<dbReference type="PROSITE" id="PS50235">
    <property type="entry name" value="USP_3"/>
    <property type="match status" value="1"/>
</dbReference>
<feature type="compositionally biased region" description="Low complexity" evidence="7">
    <location>
        <begin position="140"/>
        <end position="156"/>
    </location>
</feature>
<dbReference type="Pfam" id="PF00443">
    <property type="entry name" value="UCH"/>
    <property type="match status" value="1"/>
</dbReference>
<comment type="caution">
    <text evidence="10">The sequence shown here is derived from an EMBL/GenBank/DDBJ whole genome shotgun (WGS) entry which is preliminary data.</text>
</comment>
<organism evidence="10 11">
    <name type="scientific">Polypedilum vanderplanki</name>
    <name type="common">Sleeping chironomid midge</name>
    <dbReference type="NCBI Taxonomy" id="319348"/>
    <lineage>
        <taxon>Eukaryota</taxon>
        <taxon>Metazoa</taxon>
        <taxon>Ecdysozoa</taxon>
        <taxon>Arthropoda</taxon>
        <taxon>Hexapoda</taxon>
        <taxon>Insecta</taxon>
        <taxon>Pterygota</taxon>
        <taxon>Neoptera</taxon>
        <taxon>Endopterygota</taxon>
        <taxon>Diptera</taxon>
        <taxon>Nematocera</taxon>
        <taxon>Chironomoidea</taxon>
        <taxon>Chironomidae</taxon>
        <taxon>Chironominae</taxon>
        <taxon>Polypedilum</taxon>
        <taxon>Polypedilum</taxon>
    </lineage>
</organism>
<feature type="domain" description="UBP-type" evidence="9">
    <location>
        <begin position="5"/>
        <end position="114"/>
    </location>
</feature>
<sequence>MDLVKHCTHLKDSIGINRDTVKSKKTKGDQKTECLDCKNAKDNWLCLKCGGIYCSRYVNEHAKLHSESASHLVSMSINTTSVFCYACNEFVMNDDEEDELNDIRSEIHSFNDMNTSDSEVEEASTKSSNHPHNHQHQQHDATSSTSTSSYDSGLDSLPSVSGINLRPRKRTKSDDEDTAAPKNSKKKMTEKRKGVGLKNLGNTCFMNSVLQSLHNIREFTFYFSNLPKMEQTKPRLYTRSIKENLDEVFLIEELRKVLVDLNSGIENNKSAVSPECLFLCVWKVAPLFRGYHQHDAHEFLRYMLDRLHTELQSVSGAISQTATNSKMKNFVCPTTAKKGSSFVTSIFGGTLLSEVKCLICGGTSKKHDPFLDLSLDIPEKYYNVIDETSDNKKPECHISDCLSSFVAVEELTETELYYCSNCKKKQKSTKRFWIRRLPNVLCLHIKRFRWNSYYRTKIDLQIKFPIQALDLTKFVLNNGPETRRSNSNSIYDLAAVIVHHGSGTSNGHYTAYANTNGSWLHFNDSSVKEVTEQVVANCKPYILFYTKRDGE</sequence>
<dbReference type="PANTHER" id="PTHR21646">
    <property type="entry name" value="UBIQUITIN CARBOXYL-TERMINAL HYDROLASE"/>
    <property type="match status" value="1"/>
</dbReference>
<dbReference type="InterPro" id="IPR028889">
    <property type="entry name" value="USP"/>
</dbReference>
<name>A0A9J6CJR4_POLVA</name>
<keyword evidence="2" id="KW-0479">Metal-binding</keyword>
<evidence type="ECO:0000256" key="2">
    <source>
        <dbReference type="ARBA" id="ARBA00022723"/>
    </source>
</evidence>
<evidence type="ECO:0000313" key="10">
    <source>
        <dbReference type="EMBL" id="KAG5682111.1"/>
    </source>
</evidence>
<dbReference type="GO" id="GO:0016579">
    <property type="term" value="P:protein deubiquitination"/>
    <property type="evidence" value="ECO:0007669"/>
    <property type="project" value="InterPro"/>
</dbReference>
<feature type="domain" description="USP" evidence="8">
    <location>
        <begin position="195"/>
        <end position="548"/>
    </location>
</feature>
<dbReference type="SMART" id="SM00290">
    <property type="entry name" value="ZnF_UBP"/>
    <property type="match status" value="1"/>
</dbReference>
<evidence type="ECO:0000256" key="3">
    <source>
        <dbReference type="ARBA" id="ARBA00022771"/>
    </source>
</evidence>
<feature type="region of interest" description="Disordered" evidence="7">
    <location>
        <begin position="108"/>
        <end position="193"/>
    </location>
</feature>
<dbReference type="EMBL" id="JADBJN010000001">
    <property type="protein sequence ID" value="KAG5682111.1"/>
    <property type="molecule type" value="Genomic_DNA"/>
</dbReference>
<dbReference type="SUPFAM" id="SSF57850">
    <property type="entry name" value="RING/U-box"/>
    <property type="match status" value="1"/>
</dbReference>
<dbReference type="InterPro" id="IPR001394">
    <property type="entry name" value="Peptidase_C19_UCH"/>
</dbReference>
<dbReference type="GO" id="GO:0004843">
    <property type="term" value="F:cysteine-type deubiquitinase activity"/>
    <property type="evidence" value="ECO:0007669"/>
    <property type="project" value="UniProtKB-UniRule"/>
</dbReference>
<evidence type="ECO:0000259" key="9">
    <source>
        <dbReference type="PROSITE" id="PS50271"/>
    </source>
</evidence>
<proteinExistence type="inferred from homology"/>
<dbReference type="Proteomes" id="UP001107558">
    <property type="component" value="Chromosome 1"/>
</dbReference>
<keyword evidence="3 5" id="KW-0863">Zinc-finger</keyword>
<dbReference type="Pfam" id="PF02148">
    <property type="entry name" value="zf-UBP"/>
    <property type="match status" value="1"/>
</dbReference>
<comment type="catalytic activity">
    <reaction evidence="1 6">
        <text>Thiol-dependent hydrolysis of ester, thioester, amide, peptide and isopeptide bonds formed by the C-terminal Gly of ubiquitin (a 76-residue protein attached to proteins as an intracellular targeting signal).</text>
        <dbReference type="EC" id="3.4.19.12"/>
    </reaction>
</comment>
<evidence type="ECO:0000256" key="7">
    <source>
        <dbReference type="SAM" id="MobiDB-lite"/>
    </source>
</evidence>
<gene>
    <name evidence="10" type="ORF">PVAND_011490</name>
</gene>
<dbReference type="SUPFAM" id="SSF54001">
    <property type="entry name" value="Cysteine proteinases"/>
    <property type="match status" value="1"/>
</dbReference>
<reference evidence="10" key="1">
    <citation type="submission" date="2021-03" db="EMBL/GenBank/DDBJ databases">
        <title>Chromosome level genome of the anhydrobiotic midge Polypedilum vanderplanki.</title>
        <authorList>
            <person name="Yoshida Y."/>
            <person name="Kikawada T."/>
            <person name="Gusev O."/>
        </authorList>
    </citation>
    <scope>NUCLEOTIDE SEQUENCE</scope>
    <source>
        <strain evidence="10">NIAS01</strain>
        <tissue evidence="10">Whole body or cell culture</tissue>
    </source>
</reference>
<keyword evidence="6" id="KW-0833">Ubl conjugation pathway</keyword>
<dbReference type="InterPro" id="IPR001607">
    <property type="entry name" value="Znf_UBP"/>
</dbReference>
<dbReference type="PROSITE" id="PS00973">
    <property type="entry name" value="USP_2"/>
    <property type="match status" value="1"/>
</dbReference>
<dbReference type="InterPro" id="IPR018200">
    <property type="entry name" value="USP_CS"/>
</dbReference>
<evidence type="ECO:0000256" key="4">
    <source>
        <dbReference type="ARBA" id="ARBA00022833"/>
    </source>
</evidence>
<dbReference type="AlphaFoldDB" id="A0A9J6CJR4"/>
<keyword evidence="11" id="KW-1185">Reference proteome</keyword>
<evidence type="ECO:0000313" key="11">
    <source>
        <dbReference type="Proteomes" id="UP001107558"/>
    </source>
</evidence>
<dbReference type="PROSITE" id="PS00972">
    <property type="entry name" value="USP_1"/>
    <property type="match status" value="1"/>
</dbReference>
<dbReference type="Gene3D" id="3.90.70.10">
    <property type="entry name" value="Cysteine proteinases"/>
    <property type="match status" value="1"/>
</dbReference>
<dbReference type="PROSITE" id="PS50271">
    <property type="entry name" value="ZF_UBP"/>
    <property type="match status" value="1"/>
</dbReference>
<dbReference type="OrthoDB" id="21192at2759"/>
<keyword evidence="4" id="KW-0862">Zinc</keyword>